<dbReference type="STRING" id="572478.Vdis_2387"/>
<keyword evidence="2" id="KW-1185">Reference proteome</keyword>
<dbReference type="KEGG" id="vdi:Vdis_2387"/>
<evidence type="ECO:0000313" key="2">
    <source>
        <dbReference type="Proteomes" id="UP000006681"/>
    </source>
</evidence>
<sequence length="40" mass="4738">MVIIESIAEIAVSISDPYSWNRMFNTSSRDFTINYYQFDI</sequence>
<evidence type="ECO:0000313" key="1">
    <source>
        <dbReference type="EMBL" id="ADN51754.1"/>
    </source>
</evidence>
<dbReference type="EMBL" id="CP002100">
    <property type="protein sequence ID" value="ADN51754.1"/>
    <property type="molecule type" value="Genomic_DNA"/>
</dbReference>
<dbReference type="AlphaFoldDB" id="E1QR64"/>
<dbReference type="Proteomes" id="UP000006681">
    <property type="component" value="Chromosome"/>
</dbReference>
<reference evidence="1 2" key="1">
    <citation type="journal article" date="2010" name="Stand. Genomic Sci.">
        <title>Complete genome sequence of Vulcanisaeta distributa type strain (IC-017).</title>
        <authorList>
            <person name="Mavromatis K."/>
            <person name="Sikorski J."/>
            <person name="Pabst E."/>
            <person name="Teshima H."/>
            <person name="Lapidus A."/>
            <person name="Lucas S."/>
            <person name="Nolan M."/>
            <person name="Glavina Del Rio T."/>
            <person name="Cheng J.F."/>
            <person name="Bruce D."/>
            <person name="Goodwin L."/>
            <person name="Pitluck S."/>
            <person name="Liolios K."/>
            <person name="Ivanova N."/>
            <person name="Mikhailova N."/>
            <person name="Pati A."/>
            <person name="Chen A."/>
            <person name="Palaniappan K."/>
            <person name="Land M."/>
            <person name="Hauser L."/>
            <person name="Chang Y.J."/>
            <person name="Jeffries C.D."/>
            <person name="Rohde M."/>
            <person name="Spring S."/>
            <person name="Goker M."/>
            <person name="Wirth R."/>
            <person name="Woyke T."/>
            <person name="Bristow J."/>
            <person name="Eisen J.A."/>
            <person name="Markowitz V."/>
            <person name="Hugenholtz P."/>
            <person name="Klenk H.P."/>
            <person name="Kyrpides N.C."/>
        </authorList>
    </citation>
    <scope>NUCLEOTIDE SEQUENCE [LARGE SCALE GENOMIC DNA]</scope>
    <source>
        <strain evidence="2">DSM 14429 / JCM 11212 / NBRC 100878 / IC-017</strain>
    </source>
</reference>
<proteinExistence type="predicted"/>
<organism evidence="1 2">
    <name type="scientific">Vulcanisaeta distributa (strain DSM 14429 / JCM 11212 / NBRC 100878 / IC-017)</name>
    <dbReference type="NCBI Taxonomy" id="572478"/>
    <lineage>
        <taxon>Archaea</taxon>
        <taxon>Thermoproteota</taxon>
        <taxon>Thermoprotei</taxon>
        <taxon>Thermoproteales</taxon>
        <taxon>Thermoproteaceae</taxon>
        <taxon>Vulcanisaeta</taxon>
    </lineage>
</organism>
<accession>E1QR64</accession>
<reference evidence="2" key="2">
    <citation type="journal article" date="2010" name="Stand. Genomic Sci.">
        <title>Complete genome sequence of Vulcanisaeta distributa type strain (IC-017T).</title>
        <authorList>
            <person name="Mavromatis K."/>
            <person name="Sikorski J."/>
            <person name="Pabst E."/>
            <person name="Teshima H."/>
            <person name="Lapidus A."/>
            <person name="Lucas S."/>
            <person name="Nolan M."/>
            <person name="Glavina Del Rio T."/>
            <person name="Cheng J."/>
            <person name="Bruce D."/>
            <person name="Goodwin L."/>
            <person name="Pitluck S."/>
            <person name="Liolios K."/>
            <person name="Ivanova N."/>
            <person name="Mikhailova N."/>
            <person name="Pati A."/>
            <person name="Chen A."/>
            <person name="Palaniappan K."/>
            <person name="Land M."/>
            <person name="Hauser L."/>
            <person name="Chang Y."/>
            <person name="Jeffries C."/>
            <person name="Rohde M."/>
            <person name="Spring S."/>
            <person name="Goker M."/>
            <person name="Wirth R."/>
            <person name="Woyke T."/>
            <person name="Bristow J."/>
            <person name="Eisen J."/>
            <person name="Markowitz V."/>
            <person name="Hugenholtz P."/>
            <person name="Klenk H."/>
            <person name="Kyrpides N."/>
        </authorList>
    </citation>
    <scope>NUCLEOTIDE SEQUENCE [LARGE SCALE GENOMIC DNA]</scope>
    <source>
        <strain evidence="2">DSM 14429 / JCM 11212 / NBRC 100878 / IC-017</strain>
    </source>
</reference>
<protein>
    <submittedName>
        <fullName evidence="1">Uncharacterized protein</fullName>
    </submittedName>
</protein>
<dbReference type="HOGENOM" id="CLU_3283084_0_0_2"/>
<gene>
    <name evidence="1" type="ordered locus">Vdis_2387</name>
</gene>
<name>E1QR64_VULDI</name>